<dbReference type="STRING" id="563192.HMPREF0179_00767"/>
<evidence type="ECO:0000256" key="2">
    <source>
        <dbReference type="ARBA" id="ARBA00009288"/>
    </source>
</evidence>
<dbReference type="GO" id="GO:0046872">
    <property type="term" value="F:metal ion binding"/>
    <property type="evidence" value="ECO:0007669"/>
    <property type="project" value="UniProtKB-KW"/>
</dbReference>
<keyword evidence="4" id="KW-0349">Heme</keyword>
<evidence type="ECO:0000256" key="6">
    <source>
        <dbReference type="ARBA" id="ARBA00022729"/>
    </source>
</evidence>
<evidence type="ECO:0000313" key="13">
    <source>
        <dbReference type="Proteomes" id="UP000006034"/>
    </source>
</evidence>
<protein>
    <recommendedName>
        <fullName evidence="3">nitrite reductase (cytochrome; ammonia-forming)</fullName>
        <ecNumber evidence="3">1.7.2.2</ecNumber>
    </recommendedName>
</protein>
<evidence type="ECO:0000256" key="5">
    <source>
        <dbReference type="ARBA" id="ARBA00022723"/>
    </source>
</evidence>
<dbReference type="CDD" id="cd00548">
    <property type="entry name" value="NrfA-like"/>
    <property type="match status" value="1"/>
</dbReference>
<dbReference type="HOGENOM" id="CLU_035040_1_0_7"/>
<dbReference type="Gene3D" id="1.10.1130.10">
    <property type="entry name" value="Flavocytochrome C3, Chain A"/>
    <property type="match status" value="1"/>
</dbReference>
<dbReference type="eggNOG" id="COG3303">
    <property type="taxonomic scope" value="Bacteria"/>
</dbReference>
<dbReference type="SUPFAM" id="SSF48695">
    <property type="entry name" value="Multiheme cytochromes"/>
    <property type="match status" value="1"/>
</dbReference>
<name>E5Y3K6_BILW3</name>
<dbReference type="GO" id="GO:0019645">
    <property type="term" value="P:anaerobic electron transport chain"/>
    <property type="evidence" value="ECO:0007669"/>
    <property type="project" value="TreeGrafter"/>
</dbReference>
<dbReference type="Pfam" id="PF02335">
    <property type="entry name" value="Cytochrom_C552"/>
    <property type="match status" value="1"/>
</dbReference>
<dbReference type="GO" id="GO:0030288">
    <property type="term" value="C:outer membrane-bounded periplasmic space"/>
    <property type="evidence" value="ECO:0007669"/>
    <property type="project" value="TreeGrafter"/>
</dbReference>
<evidence type="ECO:0000256" key="4">
    <source>
        <dbReference type="ARBA" id="ARBA00022617"/>
    </source>
</evidence>
<keyword evidence="9" id="KW-0408">Iron</keyword>
<sequence length="519" mass="59248">MNSRVFYTLIRLAVVCAALGLAAGCDDVSTAELKTPVYKTGLKDSDDNKTSAFRKDFPLQAASYDRNNESTFMSKYKGSVNFMKNDDVDPLPEGYKQAAQPYLKNLWLGYPFMYEYREARGHTYAIHDILEIDRINRYGEKGGMPATCWNCKTPKMVQWIKQYGDDFWAKDFNQFRTEVTDDDSIGCATCHNAETMQLQLYSEPLKDYLKSVGKDPAKLPRSEMRSLVCAQCHVEYYFNDPGHGPTKRPVFPWKNGFTPEAIYSVYEDNGNVDMPGFKGKFADWVHPVSQTPMLKMQHPDYETWIDGPHGAAGVACADCHMPYQREEGKKMSSHWWTSPLRDPELRACRQCHADKTAAYLRGRIEYTQDKTYKQLLVAQEYSVRAHEAVRLALEYTGEKPADYDQLIIRAKEAVRKGQMFWDFVSAENSVGFHNPAKALDTLTSSITLSQDAINAALKATNYGIAPKLEGDIKQIVPPILKMSRKLQQDPEYLKTHPWFAYLKPLPKADQMWEGNKKIQ</sequence>
<comment type="similarity">
    <text evidence="2">Belongs to the cytochrome c-552 family.</text>
</comment>
<feature type="signal peptide" evidence="11">
    <location>
        <begin position="1"/>
        <end position="22"/>
    </location>
</feature>
<keyword evidence="5" id="KW-0479">Metal-binding</keyword>
<dbReference type="PANTHER" id="PTHR30633:SF0">
    <property type="entry name" value="CYTOCHROME C-552"/>
    <property type="match status" value="1"/>
</dbReference>
<keyword evidence="6 11" id="KW-0732">Signal</keyword>
<dbReference type="GeneID" id="78085907"/>
<evidence type="ECO:0000313" key="12">
    <source>
        <dbReference type="EMBL" id="EFV45402.1"/>
    </source>
</evidence>
<dbReference type="Gene3D" id="1.20.140.10">
    <property type="entry name" value="Butyryl-CoA Dehydrogenase, subunit A, domain 3"/>
    <property type="match status" value="1"/>
</dbReference>
<comment type="caution">
    <text evidence="12">The sequence shown here is derived from an EMBL/GenBank/DDBJ whole genome shotgun (WGS) entry which is preliminary data.</text>
</comment>
<dbReference type="InterPro" id="IPR003321">
    <property type="entry name" value="Cyt_c552"/>
</dbReference>
<reference evidence="12 13" key="2">
    <citation type="submission" date="2013-04" db="EMBL/GenBank/DDBJ databases">
        <title>The Genome Sequence of Bilophila wadsworthia 3_1_6.</title>
        <authorList>
            <consortium name="The Broad Institute Genomics Platform"/>
            <person name="Earl A."/>
            <person name="Ward D."/>
            <person name="Feldgarden M."/>
            <person name="Gevers D."/>
            <person name="Sibley C."/>
            <person name="Strauss J."/>
            <person name="Allen-Vercoe E."/>
            <person name="Walker B."/>
            <person name="Young S."/>
            <person name="Zeng Q."/>
            <person name="Gargeya S."/>
            <person name="Fitzgerald M."/>
            <person name="Haas B."/>
            <person name="Abouelleil A."/>
            <person name="Allen A.W."/>
            <person name="Alvarado L."/>
            <person name="Arachchi H.M."/>
            <person name="Berlin A.M."/>
            <person name="Chapman S.B."/>
            <person name="Gainer-Dewar J."/>
            <person name="Goldberg J."/>
            <person name="Griggs A."/>
            <person name="Gujja S."/>
            <person name="Hansen M."/>
            <person name="Howarth C."/>
            <person name="Imamovic A."/>
            <person name="Ireland A."/>
            <person name="Larimer J."/>
            <person name="McCowan C."/>
            <person name="Murphy C."/>
            <person name="Pearson M."/>
            <person name="Poon T.W."/>
            <person name="Priest M."/>
            <person name="Roberts A."/>
            <person name="Saif S."/>
            <person name="Shea T."/>
            <person name="Sisk P."/>
            <person name="Sykes S."/>
            <person name="Wortman J."/>
            <person name="Nusbaum C."/>
            <person name="Birren B."/>
        </authorList>
    </citation>
    <scope>NUCLEOTIDE SEQUENCE [LARGE SCALE GENOMIC DNA]</scope>
    <source>
        <strain evidence="12 13">3_1_6</strain>
    </source>
</reference>
<dbReference type="GO" id="GO:0020037">
    <property type="term" value="F:heme binding"/>
    <property type="evidence" value="ECO:0007669"/>
    <property type="project" value="TreeGrafter"/>
</dbReference>
<dbReference type="AlphaFoldDB" id="E5Y3K6"/>
<dbReference type="EC" id="1.7.2.2" evidence="3"/>
<dbReference type="Proteomes" id="UP000006034">
    <property type="component" value="Unassembled WGS sequence"/>
</dbReference>
<evidence type="ECO:0000256" key="10">
    <source>
        <dbReference type="ARBA" id="ARBA00049131"/>
    </source>
</evidence>
<proteinExistence type="inferred from homology"/>
<reference evidence="12 13" key="1">
    <citation type="submission" date="2010-10" db="EMBL/GenBank/DDBJ databases">
        <authorList>
            <consortium name="The Broad Institute Genome Sequencing Platform"/>
            <person name="Ward D."/>
            <person name="Earl A."/>
            <person name="Feldgarden M."/>
            <person name="Young S.K."/>
            <person name="Gargeya S."/>
            <person name="Zeng Q."/>
            <person name="Alvarado L."/>
            <person name="Berlin A."/>
            <person name="Bochicchio J."/>
            <person name="Chapman S.B."/>
            <person name="Chen Z."/>
            <person name="Freedman E."/>
            <person name="Gellesch M."/>
            <person name="Goldberg J."/>
            <person name="Griggs A."/>
            <person name="Gujja S."/>
            <person name="Heilman E."/>
            <person name="Heiman D."/>
            <person name="Howarth C."/>
            <person name="Mehta T."/>
            <person name="Neiman D."/>
            <person name="Pearson M."/>
            <person name="Roberts A."/>
            <person name="Saif S."/>
            <person name="Shea T."/>
            <person name="Shenoy N."/>
            <person name="Sisk P."/>
            <person name="Stolte C."/>
            <person name="Sykes S."/>
            <person name="White J."/>
            <person name="Yandava C."/>
            <person name="Allen-Vercoe E."/>
            <person name="Sibley C."/>
            <person name="Ambrose C.E."/>
            <person name="Strauss J."/>
            <person name="Daigneault M."/>
            <person name="Haas B."/>
            <person name="Nusbaum C."/>
            <person name="Birren B."/>
        </authorList>
    </citation>
    <scope>NUCLEOTIDE SEQUENCE [LARGE SCALE GENOMIC DNA]</scope>
    <source>
        <strain evidence="12 13">3_1_6</strain>
    </source>
</reference>
<evidence type="ECO:0000256" key="11">
    <source>
        <dbReference type="SAM" id="SignalP"/>
    </source>
</evidence>
<evidence type="ECO:0000256" key="1">
    <source>
        <dbReference type="ARBA" id="ARBA00004196"/>
    </source>
</evidence>
<accession>E5Y3K6</accession>
<comment type="catalytic activity">
    <reaction evidence="10">
        <text>6 Fe(III)-[cytochrome c] + NH4(+) + 2 H2O = 6 Fe(II)-[cytochrome c] + nitrite + 8 H(+)</text>
        <dbReference type="Rhea" id="RHEA:13089"/>
        <dbReference type="Rhea" id="RHEA-COMP:10350"/>
        <dbReference type="Rhea" id="RHEA-COMP:14399"/>
        <dbReference type="ChEBI" id="CHEBI:15377"/>
        <dbReference type="ChEBI" id="CHEBI:15378"/>
        <dbReference type="ChEBI" id="CHEBI:16301"/>
        <dbReference type="ChEBI" id="CHEBI:28938"/>
        <dbReference type="ChEBI" id="CHEBI:29033"/>
        <dbReference type="ChEBI" id="CHEBI:29034"/>
        <dbReference type="EC" id="1.7.2.2"/>
    </reaction>
</comment>
<organism evidence="12 13">
    <name type="scientific">Bilophila wadsworthia (strain 3_1_6)</name>
    <dbReference type="NCBI Taxonomy" id="563192"/>
    <lineage>
        <taxon>Bacteria</taxon>
        <taxon>Pseudomonadati</taxon>
        <taxon>Thermodesulfobacteriota</taxon>
        <taxon>Desulfovibrionia</taxon>
        <taxon>Desulfovibrionales</taxon>
        <taxon>Desulfovibrionaceae</taxon>
        <taxon>Bilophila</taxon>
    </lineage>
</organism>
<evidence type="ECO:0000256" key="8">
    <source>
        <dbReference type="ARBA" id="ARBA00023002"/>
    </source>
</evidence>
<dbReference type="RefSeq" id="WP_005025185.1">
    <property type="nucleotide sequence ID" value="NZ_KE150238.1"/>
</dbReference>
<comment type="subcellular location">
    <subcellularLocation>
        <location evidence="1">Cell envelope</location>
    </subcellularLocation>
</comment>
<dbReference type="EMBL" id="ADCP02000001">
    <property type="protein sequence ID" value="EFV45402.1"/>
    <property type="molecule type" value="Genomic_DNA"/>
</dbReference>
<gene>
    <name evidence="12" type="ORF">HMPREF0179_00767</name>
</gene>
<dbReference type="PIRSF" id="PIRSF000243">
    <property type="entry name" value="Cyt_c552"/>
    <property type="match status" value="1"/>
</dbReference>
<keyword evidence="7" id="KW-0106">Calcium</keyword>
<dbReference type="PANTHER" id="PTHR30633">
    <property type="entry name" value="CYTOCHROME C-552 RESPIRATORY NITRITE REDUCTASE"/>
    <property type="match status" value="1"/>
</dbReference>
<evidence type="ECO:0000256" key="7">
    <source>
        <dbReference type="ARBA" id="ARBA00022837"/>
    </source>
</evidence>
<dbReference type="OrthoDB" id="9780421at2"/>
<keyword evidence="8" id="KW-0560">Oxidoreductase</keyword>
<feature type="chain" id="PRO_5003202922" description="nitrite reductase (cytochrome; ammonia-forming)" evidence="11">
    <location>
        <begin position="23"/>
        <end position="519"/>
    </location>
</feature>
<dbReference type="GO" id="GO:0042279">
    <property type="term" value="F:nitrite reductase (cytochrome, ammonia-forming) activity"/>
    <property type="evidence" value="ECO:0007669"/>
    <property type="project" value="UniProtKB-EC"/>
</dbReference>
<dbReference type="InterPro" id="IPR036280">
    <property type="entry name" value="Multihaem_cyt_sf"/>
</dbReference>
<keyword evidence="13" id="KW-1185">Reference proteome</keyword>
<dbReference type="PROSITE" id="PS51257">
    <property type="entry name" value="PROKAR_LIPOPROTEIN"/>
    <property type="match status" value="1"/>
</dbReference>
<evidence type="ECO:0000256" key="3">
    <source>
        <dbReference type="ARBA" id="ARBA00011887"/>
    </source>
</evidence>
<evidence type="ECO:0000256" key="9">
    <source>
        <dbReference type="ARBA" id="ARBA00023004"/>
    </source>
</evidence>